<comment type="caution">
    <text evidence="12">The sequence shown here is derived from an EMBL/GenBank/DDBJ whole genome shotgun (WGS) entry which is preliminary data.</text>
</comment>
<dbReference type="GO" id="GO:0006508">
    <property type="term" value="P:proteolysis"/>
    <property type="evidence" value="ECO:0007669"/>
    <property type="project" value="UniProtKB-KW"/>
</dbReference>
<evidence type="ECO:0000256" key="1">
    <source>
        <dbReference type="ARBA" id="ARBA00006139"/>
    </source>
</evidence>
<evidence type="ECO:0000256" key="2">
    <source>
        <dbReference type="ARBA" id="ARBA00022475"/>
    </source>
</evidence>
<organism evidence="12 13">
    <name type="scientific">Congzhengia minquanensis</name>
    <dbReference type="NCBI Taxonomy" id="2763657"/>
    <lineage>
        <taxon>Bacteria</taxon>
        <taxon>Bacillati</taxon>
        <taxon>Bacillota</taxon>
        <taxon>Clostridia</taxon>
        <taxon>Eubacteriales</taxon>
        <taxon>Oscillospiraceae</taxon>
        <taxon>Congzhengia</taxon>
    </lineage>
</organism>
<evidence type="ECO:0000256" key="10">
    <source>
        <dbReference type="RuleBase" id="RU000594"/>
    </source>
</evidence>
<feature type="active site" evidence="9">
    <location>
        <position position="127"/>
    </location>
</feature>
<evidence type="ECO:0000256" key="8">
    <source>
        <dbReference type="ARBA" id="ARBA00023136"/>
    </source>
</evidence>
<feature type="transmembrane region" description="Helical" evidence="9">
    <location>
        <begin position="56"/>
        <end position="76"/>
    </location>
</feature>
<dbReference type="PANTHER" id="PTHR33695">
    <property type="entry name" value="LIPOPROTEIN SIGNAL PEPTIDASE"/>
    <property type="match status" value="1"/>
</dbReference>
<keyword evidence="8 9" id="KW-0472">Membrane</keyword>
<comment type="function">
    <text evidence="9 10">This protein specifically catalyzes the removal of signal peptides from prolipoproteins.</text>
</comment>
<dbReference type="PANTHER" id="PTHR33695:SF1">
    <property type="entry name" value="LIPOPROTEIN SIGNAL PEPTIDASE"/>
    <property type="match status" value="1"/>
</dbReference>
<dbReference type="HAMAP" id="MF_00161">
    <property type="entry name" value="LspA"/>
    <property type="match status" value="1"/>
</dbReference>
<feature type="active site" evidence="9">
    <location>
        <position position="111"/>
    </location>
</feature>
<dbReference type="InterPro" id="IPR001872">
    <property type="entry name" value="Peptidase_A8"/>
</dbReference>
<accession>A0A926DNV6</accession>
<sequence length="157" mass="17298">MPFFAGVILITAFDQIIKAVATEKLMQTGTVPLINNVFHLTYCENPGAGFGIFADYTWILSVLTFLVIAAAVVYVAVKRPKNALLMTALTFMVGGAVGNLIDRVRLGYVIDFFDFRLIHFPIFNIADCFVTIGAVIFAVYVIFFSDKKEQADGQNKG</sequence>
<comment type="catalytic activity">
    <reaction evidence="9 10">
        <text>Release of signal peptides from bacterial membrane prolipoproteins. Hydrolyzes -Xaa-Yaa-Zaa-|-(S,diacylglyceryl)Cys-, in which Xaa is hydrophobic (preferably Leu), and Yaa (Ala or Ser) and Zaa (Gly or Ala) have small, neutral side chains.</text>
        <dbReference type="EC" id="3.4.23.36"/>
    </reaction>
</comment>
<evidence type="ECO:0000256" key="9">
    <source>
        <dbReference type="HAMAP-Rule" id="MF_00161"/>
    </source>
</evidence>
<comment type="caution">
    <text evidence="9">Lacks conserved residue(s) required for the propagation of feature annotation.</text>
</comment>
<comment type="pathway">
    <text evidence="9">Protein modification; lipoprotein biosynthesis (signal peptide cleavage).</text>
</comment>
<name>A0A926DNV6_9FIRM</name>
<dbReference type="Pfam" id="PF01252">
    <property type="entry name" value="Peptidase_A8"/>
    <property type="match status" value="1"/>
</dbReference>
<evidence type="ECO:0000313" key="12">
    <source>
        <dbReference type="EMBL" id="MBC8541301.1"/>
    </source>
</evidence>
<dbReference type="PRINTS" id="PR00781">
    <property type="entry name" value="LIPOSIGPTASE"/>
</dbReference>
<keyword evidence="4 9" id="KW-0812">Transmembrane</keyword>
<evidence type="ECO:0000256" key="11">
    <source>
        <dbReference type="RuleBase" id="RU004181"/>
    </source>
</evidence>
<dbReference type="EMBL" id="JACRSU010000003">
    <property type="protein sequence ID" value="MBC8541301.1"/>
    <property type="molecule type" value="Genomic_DNA"/>
</dbReference>
<evidence type="ECO:0000256" key="5">
    <source>
        <dbReference type="ARBA" id="ARBA00022750"/>
    </source>
</evidence>
<dbReference type="GO" id="GO:0004190">
    <property type="term" value="F:aspartic-type endopeptidase activity"/>
    <property type="evidence" value="ECO:0007669"/>
    <property type="project" value="UniProtKB-UniRule"/>
</dbReference>
<dbReference type="NCBIfam" id="TIGR00077">
    <property type="entry name" value="lspA"/>
    <property type="match status" value="1"/>
</dbReference>
<keyword evidence="3 9" id="KW-0645">Protease</keyword>
<feature type="transmembrane region" description="Helical" evidence="9">
    <location>
        <begin position="121"/>
        <end position="143"/>
    </location>
</feature>
<comment type="similarity">
    <text evidence="1 9 11">Belongs to the peptidase A8 family.</text>
</comment>
<evidence type="ECO:0000313" key="13">
    <source>
        <dbReference type="Proteomes" id="UP000611762"/>
    </source>
</evidence>
<proteinExistence type="inferred from homology"/>
<keyword evidence="2 9" id="KW-1003">Cell membrane</keyword>
<dbReference type="Proteomes" id="UP000611762">
    <property type="component" value="Unassembled WGS sequence"/>
</dbReference>
<feature type="transmembrane region" description="Helical" evidence="9">
    <location>
        <begin position="83"/>
        <end position="101"/>
    </location>
</feature>
<keyword evidence="13" id="KW-1185">Reference proteome</keyword>
<evidence type="ECO:0000256" key="4">
    <source>
        <dbReference type="ARBA" id="ARBA00022692"/>
    </source>
</evidence>
<evidence type="ECO:0000256" key="6">
    <source>
        <dbReference type="ARBA" id="ARBA00022801"/>
    </source>
</evidence>
<dbReference type="GO" id="GO:0005886">
    <property type="term" value="C:plasma membrane"/>
    <property type="evidence" value="ECO:0007669"/>
    <property type="project" value="UniProtKB-SubCell"/>
</dbReference>
<reference evidence="12" key="1">
    <citation type="submission" date="2020-08" db="EMBL/GenBank/DDBJ databases">
        <title>Genome public.</title>
        <authorList>
            <person name="Liu C."/>
            <person name="Sun Q."/>
        </authorList>
    </citation>
    <scope>NUCLEOTIDE SEQUENCE</scope>
    <source>
        <strain evidence="12">H8</strain>
    </source>
</reference>
<keyword evidence="5 9" id="KW-0064">Aspartyl protease</keyword>
<keyword evidence="6 9" id="KW-0378">Hydrolase</keyword>
<protein>
    <recommendedName>
        <fullName evidence="9">Lipoprotein signal peptidase</fullName>
        <ecNumber evidence="9">3.4.23.36</ecNumber>
    </recommendedName>
    <alternativeName>
        <fullName evidence="9">Prolipoprotein signal peptidase</fullName>
    </alternativeName>
    <alternativeName>
        <fullName evidence="9">Signal peptidase II</fullName>
        <shortName evidence="9">SPase II</shortName>
    </alternativeName>
</protein>
<evidence type="ECO:0000256" key="7">
    <source>
        <dbReference type="ARBA" id="ARBA00022989"/>
    </source>
</evidence>
<dbReference type="AlphaFoldDB" id="A0A926DNV6"/>
<gene>
    <name evidence="9 12" type="primary">lspA</name>
    <name evidence="12" type="ORF">H8698_09970</name>
</gene>
<evidence type="ECO:0000256" key="3">
    <source>
        <dbReference type="ARBA" id="ARBA00022670"/>
    </source>
</evidence>
<keyword evidence="7 9" id="KW-1133">Transmembrane helix</keyword>
<dbReference type="EC" id="3.4.23.36" evidence="9"/>
<dbReference type="PROSITE" id="PS00855">
    <property type="entry name" value="SPASE_II"/>
    <property type="match status" value="1"/>
</dbReference>
<comment type="subcellular location">
    <subcellularLocation>
        <location evidence="9">Cell membrane</location>
        <topology evidence="9">Multi-pass membrane protein</topology>
    </subcellularLocation>
</comment>